<keyword evidence="1" id="KW-0812">Transmembrane</keyword>
<proteinExistence type="predicted"/>
<evidence type="ECO:0000256" key="1">
    <source>
        <dbReference type="SAM" id="Phobius"/>
    </source>
</evidence>
<dbReference type="EMBL" id="CP019476">
    <property type="protein sequence ID" value="UQC82070.1"/>
    <property type="molecule type" value="Genomic_DNA"/>
</dbReference>
<dbReference type="KEGG" id="clup:CLUP02_07556"/>
<name>A0A9Q8WGS5_9PEZI</name>
<feature type="transmembrane region" description="Helical" evidence="1">
    <location>
        <begin position="39"/>
        <end position="60"/>
    </location>
</feature>
<evidence type="ECO:0000313" key="2">
    <source>
        <dbReference type="EMBL" id="UQC82070.1"/>
    </source>
</evidence>
<sequence>MSGRFLAIFPLWPSERSLIIFGAAYLISVQKKQRAQFQIGFFFHFFEIPFSLYLTISLYLSFLSLMYLTDCIHTITHHGGHWGNWLFFP</sequence>
<dbReference type="AlphaFoldDB" id="A0A9Q8WGS5"/>
<keyword evidence="3" id="KW-1185">Reference proteome</keyword>
<organism evidence="2 3">
    <name type="scientific">Colletotrichum lupini</name>
    <dbReference type="NCBI Taxonomy" id="145971"/>
    <lineage>
        <taxon>Eukaryota</taxon>
        <taxon>Fungi</taxon>
        <taxon>Dikarya</taxon>
        <taxon>Ascomycota</taxon>
        <taxon>Pezizomycotina</taxon>
        <taxon>Sordariomycetes</taxon>
        <taxon>Hypocreomycetidae</taxon>
        <taxon>Glomerellales</taxon>
        <taxon>Glomerellaceae</taxon>
        <taxon>Colletotrichum</taxon>
        <taxon>Colletotrichum acutatum species complex</taxon>
    </lineage>
</organism>
<reference evidence="2" key="1">
    <citation type="journal article" date="2021" name="Mol. Plant Microbe Interact.">
        <title>Complete Genome Sequence of the Plant-Pathogenic Fungus Colletotrichum lupini.</title>
        <authorList>
            <person name="Baroncelli R."/>
            <person name="Pensec F."/>
            <person name="Da Lio D."/>
            <person name="Boufleur T."/>
            <person name="Vicente I."/>
            <person name="Sarrocco S."/>
            <person name="Picot A."/>
            <person name="Baraldi E."/>
            <person name="Sukno S."/>
            <person name="Thon M."/>
            <person name="Le Floch G."/>
        </authorList>
    </citation>
    <scope>NUCLEOTIDE SEQUENCE</scope>
    <source>
        <strain evidence="2">IMI 504893</strain>
    </source>
</reference>
<dbReference type="GeneID" id="73341560"/>
<protein>
    <submittedName>
        <fullName evidence="2">Uncharacterized protein</fullName>
    </submittedName>
</protein>
<dbReference type="Proteomes" id="UP000830671">
    <property type="component" value="Chromosome 4"/>
</dbReference>
<dbReference type="RefSeq" id="XP_049143693.1">
    <property type="nucleotide sequence ID" value="XM_049286550.1"/>
</dbReference>
<keyword evidence="1" id="KW-0472">Membrane</keyword>
<keyword evidence="1" id="KW-1133">Transmembrane helix</keyword>
<accession>A0A9Q8WGS5</accession>
<gene>
    <name evidence="2" type="ORF">CLUP02_07556</name>
</gene>
<evidence type="ECO:0000313" key="3">
    <source>
        <dbReference type="Proteomes" id="UP000830671"/>
    </source>
</evidence>
<feature type="transmembrane region" description="Helical" evidence="1">
    <location>
        <begin position="6"/>
        <end position="27"/>
    </location>
</feature>